<dbReference type="PRINTS" id="PR00259">
    <property type="entry name" value="TMFOUR"/>
</dbReference>
<dbReference type="InterPro" id="IPR008952">
    <property type="entry name" value="Tetraspanin_EC2_sf"/>
</dbReference>
<comment type="similarity">
    <text evidence="2 6">Belongs to the tetraspanin (TM4SF) family.</text>
</comment>
<evidence type="ECO:0000256" key="2">
    <source>
        <dbReference type="ARBA" id="ARBA00006840"/>
    </source>
</evidence>
<comment type="subcellular location">
    <subcellularLocation>
        <location evidence="1 6">Membrane</location>
        <topology evidence="1 6">Multi-pass membrane protein</topology>
    </subcellularLocation>
</comment>
<reference evidence="8" key="1">
    <citation type="submission" date="2022-11" db="UniProtKB">
        <authorList>
            <consortium name="WormBaseParasite"/>
        </authorList>
    </citation>
    <scope>IDENTIFICATION</scope>
</reference>
<keyword evidence="3 6" id="KW-0812">Transmembrane</keyword>
<dbReference type="GO" id="GO:0016020">
    <property type="term" value="C:membrane"/>
    <property type="evidence" value="ECO:0007669"/>
    <property type="project" value="UniProtKB-SubCell"/>
</dbReference>
<evidence type="ECO:0000256" key="4">
    <source>
        <dbReference type="ARBA" id="ARBA00022989"/>
    </source>
</evidence>
<organism evidence="7 8">
    <name type="scientific">Plectus sambesii</name>
    <dbReference type="NCBI Taxonomy" id="2011161"/>
    <lineage>
        <taxon>Eukaryota</taxon>
        <taxon>Metazoa</taxon>
        <taxon>Ecdysozoa</taxon>
        <taxon>Nematoda</taxon>
        <taxon>Chromadorea</taxon>
        <taxon>Plectida</taxon>
        <taxon>Plectina</taxon>
        <taxon>Plectoidea</taxon>
        <taxon>Plectidae</taxon>
        <taxon>Plectus</taxon>
    </lineage>
</organism>
<dbReference type="InterPro" id="IPR000301">
    <property type="entry name" value="Tetraspanin_animals"/>
</dbReference>
<dbReference type="PANTHER" id="PTHR19282:SF452">
    <property type="entry name" value="LD03691P"/>
    <property type="match status" value="1"/>
</dbReference>
<comment type="caution">
    <text evidence="6">Lacks conserved residue(s) required for the propagation of feature annotation.</text>
</comment>
<proteinExistence type="inferred from homology"/>
<sequence>MTPRLYVNVGHIMLIVGMIAIVNGLFGFYAASRELRCFVYSFATTNGILFVMIFMGGIMGFVFRYQLAEQTPLHLKMLTSLRELYGMADRQDVTQAWDKLQAEFECCGVNGTDDLTIWRTSKWYMRQKNNPKEKVPPSCCRSGLEEKDMQRCLQVDLTHPDHTAVYNNTCYSVLLNDLLDKALVAGVQSIATSILLLLPAVFGTLYARMIQK</sequence>
<protein>
    <recommendedName>
        <fullName evidence="6">Tetraspanin</fullName>
    </recommendedName>
</protein>
<dbReference type="InterPro" id="IPR018499">
    <property type="entry name" value="Tetraspanin/Peripherin"/>
</dbReference>
<dbReference type="SUPFAM" id="SSF48652">
    <property type="entry name" value="Tetraspanin"/>
    <property type="match status" value="1"/>
</dbReference>
<feature type="transmembrane region" description="Helical" evidence="6">
    <location>
        <begin position="38"/>
        <end position="63"/>
    </location>
</feature>
<evidence type="ECO:0000313" key="8">
    <source>
        <dbReference type="WBParaSite" id="PSAMB.scaffold5075size12724.g25829.t1"/>
    </source>
</evidence>
<name>A0A914WS41_9BILA</name>
<dbReference type="Pfam" id="PF00335">
    <property type="entry name" value="Tetraspanin"/>
    <property type="match status" value="1"/>
</dbReference>
<dbReference type="PIRSF" id="PIRSF002419">
    <property type="entry name" value="Tetraspanin"/>
    <property type="match status" value="1"/>
</dbReference>
<dbReference type="AlphaFoldDB" id="A0A914WS41"/>
<dbReference type="WBParaSite" id="PSAMB.scaffold5075size12724.g25829.t1">
    <property type="protein sequence ID" value="PSAMB.scaffold5075size12724.g25829.t1"/>
    <property type="gene ID" value="PSAMB.scaffold5075size12724.g25829"/>
</dbReference>
<dbReference type="Gene3D" id="1.10.1450.10">
    <property type="entry name" value="Tetraspanin"/>
    <property type="match status" value="1"/>
</dbReference>
<feature type="transmembrane region" description="Helical" evidence="6">
    <location>
        <begin position="12"/>
        <end position="31"/>
    </location>
</feature>
<evidence type="ECO:0000256" key="5">
    <source>
        <dbReference type="ARBA" id="ARBA00023136"/>
    </source>
</evidence>
<dbReference type="Proteomes" id="UP000887566">
    <property type="component" value="Unplaced"/>
</dbReference>
<evidence type="ECO:0000256" key="3">
    <source>
        <dbReference type="ARBA" id="ARBA00022692"/>
    </source>
</evidence>
<evidence type="ECO:0000256" key="6">
    <source>
        <dbReference type="RuleBase" id="RU361218"/>
    </source>
</evidence>
<evidence type="ECO:0000256" key="1">
    <source>
        <dbReference type="ARBA" id="ARBA00004141"/>
    </source>
</evidence>
<keyword evidence="7" id="KW-1185">Reference proteome</keyword>
<keyword evidence="4 6" id="KW-1133">Transmembrane helix</keyword>
<feature type="transmembrane region" description="Helical" evidence="6">
    <location>
        <begin position="182"/>
        <end position="207"/>
    </location>
</feature>
<dbReference type="CDD" id="cd03156">
    <property type="entry name" value="uroplakin_I_like_LEL"/>
    <property type="match status" value="1"/>
</dbReference>
<accession>A0A914WS41</accession>
<dbReference type="PANTHER" id="PTHR19282">
    <property type="entry name" value="TETRASPANIN"/>
    <property type="match status" value="1"/>
</dbReference>
<evidence type="ECO:0000313" key="7">
    <source>
        <dbReference type="Proteomes" id="UP000887566"/>
    </source>
</evidence>
<keyword evidence="5 6" id="KW-0472">Membrane</keyword>